<evidence type="ECO:0000256" key="7">
    <source>
        <dbReference type="SAM" id="Phobius"/>
    </source>
</evidence>
<dbReference type="InterPro" id="IPR013783">
    <property type="entry name" value="Ig-like_fold"/>
</dbReference>
<dbReference type="SUPFAM" id="SSF54862">
    <property type="entry name" value="4Fe-4S ferredoxins"/>
    <property type="match status" value="1"/>
</dbReference>
<feature type="transmembrane region" description="Helical" evidence="7">
    <location>
        <begin position="187"/>
        <end position="208"/>
    </location>
</feature>
<dbReference type="PROSITE" id="PS00198">
    <property type="entry name" value="4FE4S_FER_1"/>
    <property type="match status" value="1"/>
</dbReference>
<dbReference type="PANTHER" id="PTHR30176">
    <property type="entry name" value="FERREDOXIN-TYPE PROTEIN NAPH"/>
    <property type="match status" value="1"/>
</dbReference>
<dbReference type="OrthoDB" id="9811700at2"/>
<evidence type="ECO:0000259" key="8">
    <source>
        <dbReference type="PROSITE" id="PS51379"/>
    </source>
</evidence>
<evidence type="ECO:0000313" key="10">
    <source>
        <dbReference type="Proteomes" id="UP000239590"/>
    </source>
</evidence>
<feature type="transmembrane region" description="Helical" evidence="7">
    <location>
        <begin position="331"/>
        <end position="348"/>
    </location>
</feature>
<keyword evidence="7" id="KW-0812">Transmembrane</keyword>
<evidence type="ECO:0000256" key="3">
    <source>
        <dbReference type="ARBA" id="ARBA00022723"/>
    </source>
</evidence>
<evidence type="ECO:0000256" key="1">
    <source>
        <dbReference type="ARBA" id="ARBA00022448"/>
    </source>
</evidence>
<keyword evidence="7" id="KW-0472">Membrane</keyword>
<comment type="caution">
    <text evidence="9">The sequence shown here is derived from an EMBL/GenBank/DDBJ whole genome shotgun (WGS) entry which is preliminary data.</text>
</comment>
<evidence type="ECO:0000313" key="9">
    <source>
        <dbReference type="EMBL" id="PQA60843.1"/>
    </source>
</evidence>
<gene>
    <name evidence="9" type="primary">ccoG</name>
    <name evidence="9" type="ORF">C5O19_14880</name>
</gene>
<dbReference type="GO" id="GO:0046872">
    <property type="term" value="F:metal ion binding"/>
    <property type="evidence" value="ECO:0007669"/>
    <property type="project" value="UniProtKB-KW"/>
</dbReference>
<organism evidence="9 10">
    <name type="scientific">Siphonobacter curvatus</name>
    <dbReference type="NCBI Taxonomy" id="2094562"/>
    <lineage>
        <taxon>Bacteria</taxon>
        <taxon>Pseudomonadati</taxon>
        <taxon>Bacteroidota</taxon>
        <taxon>Cytophagia</taxon>
        <taxon>Cytophagales</taxon>
        <taxon>Cytophagaceae</taxon>
        <taxon>Siphonobacter</taxon>
    </lineage>
</organism>
<dbReference type="Proteomes" id="UP000239590">
    <property type="component" value="Unassembled WGS sequence"/>
</dbReference>
<dbReference type="GO" id="GO:0051539">
    <property type="term" value="F:4 iron, 4 sulfur cluster binding"/>
    <property type="evidence" value="ECO:0007669"/>
    <property type="project" value="UniProtKB-KW"/>
</dbReference>
<dbReference type="InterPro" id="IPR051684">
    <property type="entry name" value="Electron_Trans/Redox"/>
</dbReference>
<dbReference type="InterPro" id="IPR032879">
    <property type="entry name" value="FixG_C"/>
</dbReference>
<keyword evidence="4" id="KW-0249">Electron transport</keyword>
<keyword evidence="10" id="KW-1185">Reference proteome</keyword>
<keyword evidence="5" id="KW-0408">Iron</keyword>
<accession>A0A2S7ISZ8</accession>
<dbReference type="AlphaFoldDB" id="A0A2S7ISZ8"/>
<dbReference type="Pfam" id="PF11614">
    <property type="entry name" value="FixG_C"/>
    <property type="match status" value="1"/>
</dbReference>
<keyword evidence="2" id="KW-0004">4Fe-4S</keyword>
<keyword evidence="1" id="KW-0813">Transport</keyword>
<evidence type="ECO:0000256" key="5">
    <source>
        <dbReference type="ARBA" id="ARBA00023004"/>
    </source>
</evidence>
<feature type="domain" description="4Fe-4S ferredoxin-type" evidence="8">
    <location>
        <begin position="253"/>
        <end position="280"/>
    </location>
</feature>
<dbReference type="Pfam" id="PF12801">
    <property type="entry name" value="Fer4_5"/>
    <property type="match status" value="1"/>
</dbReference>
<keyword evidence="6" id="KW-0411">Iron-sulfur</keyword>
<dbReference type="Gene3D" id="2.60.40.10">
    <property type="entry name" value="Immunoglobulins"/>
    <property type="match status" value="1"/>
</dbReference>
<proteinExistence type="predicted"/>
<dbReference type="EMBL" id="PTRA01000001">
    <property type="protein sequence ID" value="PQA60843.1"/>
    <property type="molecule type" value="Genomic_DNA"/>
</dbReference>
<dbReference type="InterPro" id="IPR017896">
    <property type="entry name" value="4Fe4S_Fe-S-bd"/>
</dbReference>
<keyword evidence="7" id="KW-1133">Transmembrane helix</keyword>
<protein>
    <submittedName>
        <fullName evidence="9">Cytochrome c oxidase accessory protein CcoG</fullName>
    </submittedName>
</protein>
<sequence length="461" mass="52014">MFTIQEDRELLAHGAVSGQRKYPRWPEGGRLLRWREIVAGLLLLILFGLPWLEIEGHPLFLFNVLERQFIFFGVPFWPQDFHLVALGLLAFIVFIIVFTVAFGRLWCGWACPQTIFMEMVFRRIEQWIEGDFKAQQRLTAAPWTAEKIRKRVLKHGLFFLIAFAISNTFLAYVIGKDELIQIQTDNPANHLGGLAALLIFTLIFYFVFARLREIVCVVICPYGRLQGVLLDKKSIVVAYDYVRGEPRGKLRKQSAEVKGDCVDCSLCVQVCPTGIDIRKGTQLECINCTACIDACDGVMDKINKPQGLIRYASQEGIEQGKKFQFTGRLKAYTLVLILLLGGLGYLLLTRKAIETTVLRASGLTFQKQADGQISNLYTVEVLNKTFKPVALEFKVKNPGFSLQYVGQPLQTAQPGTFTKSSFFLLTPAKGIQENKTPLTIEVRANGQLMQEVKTNFMGPVL</sequence>
<reference evidence="10" key="1">
    <citation type="submission" date="2018-02" db="EMBL/GenBank/DDBJ databases">
        <title>Genome sequencing of Solimonas sp. HR-BB.</title>
        <authorList>
            <person name="Lee Y."/>
            <person name="Jeon C.O."/>
        </authorList>
    </citation>
    <scope>NUCLEOTIDE SEQUENCE [LARGE SCALE GENOMIC DNA]</scope>
    <source>
        <strain evidence="10">HR-U</strain>
    </source>
</reference>
<dbReference type="PANTHER" id="PTHR30176:SF3">
    <property type="entry name" value="FERREDOXIN-TYPE PROTEIN NAPH"/>
    <property type="match status" value="1"/>
</dbReference>
<dbReference type="GO" id="GO:0005886">
    <property type="term" value="C:plasma membrane"/>
    <property type="evidence" value="ECO:0007669"/>
    <property type="project" value="TreeGrafter"/>
</dbReference>
<dbReference type="Pfam" id="PF13746">
    <property type="entry name" value="Fer4_18"/>
    <property type="match status" value="1"/>
</dbReference>
<dbReference type="InterPro" id="IPR017900">
    <property type="entry name" value="4Fe4S_Fe_S_CS"/>
</dbReference>
<dbReference type="PROSITE" id="PS51379">
    <property type="entry name" value="4FE4S_FER_2"/>
    <property type="match status" value="1"/>
</dbReference>
<name>A0A2S7ISZ8_9BACT</name>
<feature type="transmembrane region" description="Helical" evidence="7">
    <location>
        <begin position="83"/>
        <end position="107"/>
    </location>
</feature>
<dbReference type="NCBIfam" id="TIGR02745">
    <property type="entry name" value="ccoG_rdxA_fixG"/>
    <property type="match status" value="1"/>
</dbReference>
<feature type="transmembrane region" description="Helical" evidence="7">
    <location>
        <begin position="157"/>
        <end position="175"/>
    </location>
</feature>
<dbReference type="InterPro" id="IPR014116">
    <property type="entry name" value="Cyt_c_oxidase_cbb3_FixG"/>
</dbReference>
<dbReference type="RefSeq" id="WP_104713556.1">
    <property type="nucleotide sequence ID" value="NZ_PTRA01000001.1"/>
</dbReference>
<evidence type="ECO:0000256" key="2">
    <source>
        <dbReference type="ARBA" id="ARBA00022485"/>
    </source>
</evidence>
<evidence type="ECO:0000256" key="4">
    <source>
        <dbReference type="ARBA" id="ARBA00022982"/>
    </source>
</evidence>
<keyword evidence="3" id="KW-0479">Metal-binding</keyword>
<feature type="transmembrane region" description="Helical" evidence="7">
    <location>
        <begin position="32"/>
        <end position="52"/>
    </location>
</feature>
<evidence type="ECO:0000256" key="6">
    <source>
        <dbReference type="ARBA" id="ARBA00023014"/>
    </source>
</evidence>